<dbReference type="SMART" id="SM00066">
    <property type="entry name" value="GAL4"/>
    <property type="match status" value="1"/>
</dbReference>
<accession>A0A9W5YHN8</accession>
<evidence type="ECO:0000256" key="5">
    <source>
        <dbReference type="SAM" id="MobiDB-lite"/>
    </source>
</evidence>
<dbReference type="Gene3D" id="4.10.240.10">
    <property type="entry name" value="Zn(2)-C6 fungal-type DNA-binding domain"/>
    <property type="match status" value="1"/>
</dbReference>
<dbReference type="Proteomes" id="UP001143548">
    <property type="component" value="Unassembled WGS sequence"/>
</dbReference>
<name>A0A9W5YHN8_9EURO</name>
<dbReference type="CDD" id="cd00067">
    <property type="entry name" value="GAL4"/>
    <property type="match status" value="1"/>
</dbReference>
<evidence type="ECO:0000256" key="2">
    <source>
        <dbReference type="ARBA" id="ARBA00023125"/>
    </source>
</evidence>
<dbReference type="GO" id="GO:0000981">
    <property type="term" value="F:DNA-binding transcription factor activity, RNA polymerase II-specific"/>
    <property type="evidence" value="ECO:0007669"/>
    <property type="project" value="InterPro"/>
</dbReference>
<keyword evidence="2" id="KW-0238">DNA-binding</keyword>
<feature type="compositionally biased region" description="Polar residues" evidence="5">
    <location>
        <begin position="60"/>
        <end position="74"/>
    </location>
</feature>
<dbReference type="EMBL" id="BROQ01000002">
    <property type="protein sequence ID" value="GKZ16869.1"/>
    <property type="molecule type" value="Genomic_DNA"/>
</dbReference>
<organism evidence="7 8">
    <name type="scientific">Aspergillus brasiliensis</name>
    <dbReference type="NCBI Taxonomy" id="319629"/>
    <lineage>
        <taxon>Eukaryota</taxon>
        <taxon>Fungi</taxon>
        <taxon>Dikarya</taxon>
        <taxon>Ascomycota</taxon>
        <taxon>Pezizomycotina</taxon>
        <taxon>Eurotiomycetes</taxon>
        <taxon>Eurotiomycetidae</taxon>
        <taxon>Eurotiales</taxon>
        <taxon>Aspergillaceae</taxon>
        <taxon>Aspergillus</taxon>
        <taxon>Aspergillus subgen. Circumdati</taxon>
    </lineage>
</organism>
<evidence type="ECO:0000313" key="7">
    <source>
        <dbReference type="EMBL" id="GKZ16869.1"/>
    </source>
</evidence>
<dbReference type="GO" id="GO:0008270">
    <property type="term" value="F:zinc ion binding"/>
    <property type="evidence" value="ECO:0007669"/>
    <property type="project" value="InterPro"/>
</dbReference>
<dbReference type="PROSITE" id="PS50048">
    <property type="entry name" value="ZN2_CY6_FUNGAL_2"/>
    <property type="match status" value="1"/>
</dbReference>
<dbReference type="PROSITE" id="PS00463">
    <property type="entry name" value="ZN2_CY6_FUNGAL_1"/>
    <property type="match status" value="1"/>
</dbReference>
<feature type="domain" description="Zn(2)-C6 fungal-type" evidence="6">
    <location>
        <begin position="35"/>
        <end position="65"/>
    </location>
</feature>
<gene>
    <name evidence="7" type="ORF">AbraCBS73388_004255</name>
</gene>
<dbReference type="InterPro" id="IPR001138">
    <property type="entry name" value="Zn2Cys6_DnaBD"/>
</dbReference>
<evidence type="ECO:0000256" key="1">
    <source>
        <dbReference type="ARBA" id="ARBA00023015"/>
    </source>
</evidence>
<dbReference type="GO" id="GO:0009893">
    <property type="term" value="P:positive regulation of metabolic process"/>
    <property type="evidence" value="ECO:0007669"/>
    <property type="project" value="UniProtKB-ARBA"/>
</dbReference>
<evidence type="ECO:0000256" key="3">
    <source>
        <dbReference type="ARBA" id="ARBA00023163"/>
    </source>
</evidence>
<evidence type="ECO:0000313" key="8">
    <source>
        <dbReference type="Proteomes" id="UP001143548"/>
    </source>
</evidence>
<reference evidence="7" key="1">
    <citation type="submission" date="2022-07" db="EMBL/GenBank/DDBJ databases">
        <title>Taxonomy of Aspergillus series Nigri: significant species reduction supported by multi-species coalescent approaches.</title>
        <authorList>
            <person name="Bian C."/>
            <person name="Kusuya Y."/>
            <person name="Sklenar F."/>
            <person name="D'hooge E."/>
            <person name="Yaguchi T."/>
            <person name="Takahashi H."/>
            <person name="Hubka V."/>
        </authorList>
    </citation>
    <scope>NUCLEOTIDE SEQUENCE</scope>
    <source>
        <strain evidence="7">CBS 733.88</strain>
    </source>
</reference>
<feature type="region of interest" description="Disordered" evidence="5">
    <location>
        <begin position="60"/>
        <end position="115"/>
    </location>
</feature>
<keyword evidence="4" id="KW-0539">Nucleus</keyword>
<evidence type="ECO:0000256" key="4">
    <source>
        <dbReference type="ARBA" id="ARBA00023242"/>
    </source>
</evidence>
<keyword evidence="1" id="KW-0805">Transcription regulation</keyword>
<sequence length="405" mass="44829">MFGAFRCNNSAPKNLEFIDLSRKVGMDSRNSAVLACEPCRTQKLKCNGDLYGCERCQESSTDCTYRTPTPTSAPLSLKHPASDLPTPPPKKRRTEKNGVGPLRIHCPSPVGPRPRIQSPLVPPEPVFINSYQDWGQFCNMNTTEHAGLNLSLDEDQPCYPTAPLISEAHLKPSTLLSPSTSYSGEGGLSVFVRNPHTPAISQDSFEQPGQRCKCIQSLADTLEKVGGDNDQRSTIDHSERLDYLLMTLHTGVDTCTRVLDCSNCDICATNSMILMALIQQLAIRSSDLCDLLLSLQDKPQRVLPDDLDDLNPDAGVFIGRYQIQIEAVCRELVHTLAGIHFRDLRRLLARLPDLIGRKPRANKMLTEATETSEKASHILEGILVKRAAEKAKNHENYGLITQRCP</sequence>
<protein>
    <recommendedName>
        <fullName evidence="6">Zn(2)-C6 fungal-type domain-containing protein</fullName>
    </recommendedName>
</protein>
<proteinExistence type="predicted"/>
<dbReference type="SUPFAM" id="SSF57701">
    <property type="entry name" value="Zn2/Cys6 DNA-binding domain"/>
    <property type="match status" value="1"/>
</dbReference>
<evidence type="ECO:0000259" key="6">
    <source>
        <dbReference type="PROSITE" id="PS50048"/>
    </source>
</evidence>
<dbReference type="Pfam" id="PF00172">
    <property type="entry name" value="Zn_clus"/>
    <property type="match status" value="1"/>
</dbReference>
<dbReference type="InterPro" id="IPR036864">
    <property type="entry name" value="Zn2-C6_fun-type_DNA-bd_sf"/>
</dbReference>
<dbReference type="AlphaFoldDB" id="A0A9W5YHN8"/>
<dbReference type="GO" id="GO:0003677">
    <property type="term" value="F:DNA binding"/>
    <property type="evidence" value="ECO:0007669"/>
    <property type="project" value="UniProtKB-KW"/>
</dbReference>
<comment type="caution">
    <text evidence="7">The sequence shown here is derived from an EMBL/GenBank/DDBJ whole genome shotgun (WGS) entry which is preliminary data.</text>
</comment>
<keyword evidence="3" id="KW-0804">Transcription</keyword>